<gene>
    <name evidence="1" type="ORF">LIER_32191</name>
</gene>
<comment type="caution">
    <text evidence="1">The sequence shown here is derived from an EMBL/GenBank/DDBJ whole genome shotgun (WGS) entry which is preliminary data.</text>
</comment>
<accession>A0AAV3RT72</accession>
<dbReference type="Proteomes" id="UP001454036">
    <property type="component" value="Unassembled WGS sequence"/>
</dbReference>
<name>A0AAV3RT72_LITER</name>
<sequence length="186" mass="21192">MPSSIKGRRWTDGLQPWEDLEAPKTAQLSHPSKKEEVVEALKGLTFPLTQAEKVACTTLKGFMTPVQGPNIEHRTMKPKAYDLLVKLRYDPTKEATMGMLPREIIESKVERLNETQKKLQCKGYSIKSSTSGLRYTPKPPLRGMIKRVANYHIADVDQEPCIHLEAKTWKTVFQRLGETPTTMKRN</sequence>
<proteinExistence type="predicted"/>
<reference evidence="1 2" key="1">
    <citation type="submission" date="2024-01" db="EMBL/GenBank/DDBJ databases">
        <title>The complete chloroplast genome sequence of Lithospermum erythrorhizon: insights into the phylogenetic relationship among Boraginaceae species and the maternal lineages of purple gromwells.</title>
        <authorList>
            <person name="Okada T."/>
            <person name="Watanabe K."/>
        </authorList>
    </citation>
    <scope>NUCLEOTIDE SEQUENCE [LARGE SCALE GENOMIC DNA]</scope>
</reference>
<protein>
    <recommendedName>
        <fullName evidence="3">Reverse transcriptase</fullName>
    </recommendedName>
</protein>
<evidence type="ECO:0000313" key="1">
    <source>
        <dbReference type="EMBL" id="GAA0184903.1"/>
    </source>
</evidence>
<evidence type="ECO:0008006" key="3">
    <source>
        <dbReference type="Google" id="ProtNLM"/>
    </source>
</evidence>
<dbReference type="EMBL" id="BAABME010012254">
    <property type="protein sequence ID" value="GAA0184903.1"/>
    <property type="molecule type" value="Genomic_DNA"/>
</dbReference>
<dbReference type="AlphaFoldDB" id="A0AAV3RT72"/>
<organism evidence="1 2">
    <name type="scientific">Lithospermum erythrorhizon</name>
    <name type="common">Purple gromwell</name>
    <name type="synonym">Lithospermum officinale var. erythrorhizon</name>
    <dbReference type="NCBI Taxonomy" id="34254"/>
    <lineage>
        <taxon>Eukaryota</taxon>
        <taxon>Viridiplantae</taxon>
        <taxon>Streptophyta</taxon>
        <taxon>Embryophyta</taxon>
        <taxon>Tracheophyta</taxon>
        <taxon>Spermatophyta</taxon>
        <taxon>Magnoliopsida</taxon>
        <taxon>eudicotyledons</taxon>
        <taxon>Gunneridae</taxon>
        <taxon>Pentapetalae</taxon>
        <taxon>asterids</taxon>
        <taxon>lamiids</taxon>
        <taxon>Boraginales</taxon>
        <taxon>Boraginaceae</taxon>
        <taxon>Boraginoideae</taxon>
        <taxon>Lithospermeae</taxon>
        <taxon>Lithospermum</taxon>
    </lineage>
</organism>
<evidence type="ECO:0000313" key="2">
    <source>
        <dbReference type="Proteomes" id="UP001454036"/>
    </source>
</evidence>
<keyword evidence="2" id="KW-1185">Reference proteome</keyword>